<dbReference type="Proteomes" id="UP001500902">
    <property type="component" value="Unassembled WGS sequence"/>
</dbReference>
<protein>
    <submittedName>
        <fullName evidence="2">DUF998 domain-containing protein</fullName>
    </submittedName>
</protein>
<dbReference type="EMBL" id="BAAAZP010000173">
    <property type="protein sequence ID" value="GAA3703466.1"/>
    <property type="molecule type" value="Genomic_DNA"/>
</dbReference>
<dbReference type="Pfam" id="PF06197">
    <property type="entry name" value="DUF998"/>
    <property type="match status" value="1"/>
</dbReference>
<proteinExistence type="predicted"/>
<keyword evidence="1" id="KW-1133">Transmembrane helix</keyword>
<keyword evidence="1" id="KW-0472">Membrane</keyword>
<feature type="transmembrane region" description="Helical" evidence="1">
    <location>
        <begin position="173"/>
        <end position="195"/>
    </location>
</feature>
<evidence type="ECO:0000313" key="3">
    <source>
        <dbReference type="Proteomes" id="UP001500902"/>
    </source>
</evidence>
<name>A0ABP7DER7_9ACTN</name>
<feature type="transmembrane region" description="Helical" evidence="1">
    <location>
        <begin position="21"/>
        <end position="42"/>
    </location>
</feature>
<evidence type="ECO:0000256" key="1">
    <source>
        <dbReference type="SAM" id="Phobius"/>
    </source>
</evidence>
<keyword evidence="3" id="KW-1185">Reference proteome</keyword>
<comment type="caution">
    <text evidence="2">The sequence shown here is derived from an EMBL/GenBank/DDBJ whole genome shotgun (WGS) entry which is preliminary data.</text>
</comment>
<feature type="transmembrane region" description="Helical" evidence="1">
    <location>
        <begin position="145"/>
        <end position="166"/>
    </location>
</feature>
<evidence type="ECO:0000313" key="2">
    <source>
        <dbReference type="EMBL" id="GAA3703466.1"/>
    </source>
</evidence>
<feature type="transmembrane region" description="Helical" evidence="1">
    <location>
        <begin position="207"/>
        <end position="228"/>
    </location>
</feature>
<feature type="transmembrane region" description="Helical" evidence="1">
    <location>
        <begin position="95"/>
        <end position="116"/>
    </location>
</feature>
<accession>A0ABP7DER7</accession>
<organism evidence="2 3">
    <name type="scientific">Nonomuraea antimicrobica</name>
    <dbReference type="NCBI Taxonomy" id="561173"/>
    <lineage>
        <taxon>Bacteria</taxon>
        <taxon>Bacillati</taxon>
        <taxon>Actinomycetota</taxon>
        <taxon>Actinomycetes</taxon>
        <taxon>Streptosporangiales</taxon>
        <taxon>Streptosporangiaceae</taxon>
        <taxon>Nonomuraea</taxon>
    </lineage>
</organism>
<feature type="transmembrane region" description="Helical" evidence="1">
    <location>
        <begin position="62"/>
        <end position="83"/>
    </location>
</feature>
<dbReference type="InterPro" id="IPR009339">
    <property type="entry name" value="DUF998"/>
</dbReference>
<reference evidence="3" key="1">
    <citation type="journal article" date="2019" name="Int. J. Syst. Evol. Microbiol.">
        <title>The Global Catalogue of Microorganisms (GCM) 10K type strain sequencing project: providing services to taxonomists for standard genome sequencing and annotation.</title>
        <authorList>
            <consortium name="The Broad Institute Genomics Platform"/>
            <consortium name="The Broad Institute Genome Sequencing Center for Infectious Disease"/>
            <person name="Wu L."/>
            <person name="Ma J."/>
        </authorList>
    </citation>
    <scope>NUCLEOTIDE SEQUENCE [LARGE SCALE GENOMIC DNA]</scope>
    <source>
        <strain evidence="3">JCM 16904</strain>
    </source>
</reference>
<keyword evidence="1" id="KW-0812">Transmembrane</keyword>
<gene>
    <name evidence="2" type="ORF">GCM10022224_081520</name>
</gene>
<sequence length="240" mass="25196">MPPAPEPRGPETAIDRTTRRLLLCGVVAGPLFVVAFLVHGALKAHYDPLRHPVSSLALGPFGWAQTANFVIAGVLSLAFAAGMRRALRGSSSVRGARWGPILVGVWGVMLVCAGVFTTDPVSGYPPGTPDLLAEYSSVPALLHDLLSMPGFAALACACVVFAVRFAGTRQLLWACYSAVSAVAFAVTLELSTLGFAQTASLVAYGGLFQRIAVTIGWAWLTLLAAHLLRREWDGHAAASG</sequence>